<evidence type="ECO:0000256" key="1">
    <source>
        <dbReference type="SAM" id="MobiDB-lite"/>
    </source>
</evidence>
<evidence type="ECO:0000313" key="3">
    <source>
        <dbReference type="EMBL" id="CBN79462.1"/>
    </source>
</evidence>
<reference evidence="3 4" key="1">
    <citation type="journal article" date="2010" name="Nature">
        <title>The Ectocarpus genome and the independent evolution of multicellularity in brown algae.</title>
        <authorList>
            <person name="Cock J.M."/>
            <person name="Sterck L."/>
            <person name="Rouze P."/>
            <person name="Scornet D."/>
            <person name="Allen A.E."/>
            <person name="Amoutzias G."/>
            <person name="Anthouard V."/>
            <person name="Artiguenave F."/>
            <person name="Aury J.M."/>
            <person name="Badger J.H."/>
            <person name="Beszteri B."/>
            <person name="Billiau K."/>
            <person name="Bonnet E."/>
            <person name="Bothwell J.H."/>
            <person name="Bowler C."/>
            <person name="Boyen C."/>
            <person name="Brownlee C."/>
            <person name="Carrano C.J."/>
            <person name="Charrier B."/>
            <person name="Cho G.Y."/>
            <person name="Coelho S.M."/>
            <person name="Collen J."/>
            <person name="Corre E."/>
            <person name="Da Silva C."/>
            <person name="Delage L."/>
            <person name="Delaroque N."/>
            <person name="Dittami S.M."/>
            <person name="Doulbeau S."/>
            <person name="Elias M."/>
            <person name="Farnham G."/>
            <person name="Gachon C.M."/>
            <person name="Gschloessl B."/>
            <person name="Heesch S."/>
            <person name="Jabbari K."/>
            <person name="Jubin C."/>
            <person name="Kawai H."/>
            <person name="Kimura K."/>
            <person name="Kloareg B."/>
            <person name="Kupper F.C."/>
            <person name="Lang D."/>
            <person name="Le Bail A."/>
            <person name="Leblanc C."/>
            <person name="Lerouge P."/>
            <person name="Lohr M."/>
            <person name="Lopez P.J."/>
            <person name="Martens C."/>
            <person name="Maumus F."/>
            <person name="Michel G."/>
            <person name="Miranda-Saavedra D."/>
            <person name="Morales J."/>
            <person name="Moreau H."/>
            <person name="Motomura T."/>
            <person name="Nagasato C."/>
            <person name="Napoli C.A."/>
            <person name="Nelson D.R."/>
            <person name="Nyvall-Collen P."/>
            <person name="Peters A.F."/>
            <person name="Pommier C."/>
            <person name="Potin P."/>
            <person name="Poulain J."/>
            <person name="Quesneville H."/>
            <person name="Read B."/>
            <person name="Rensing S.A."/>
            <person name="Ritter A."/>
            <person name="Rousvoal S."/>
            <person name="Samanta M."/>
            <person name="Samson G."/>
            <person name="Schroeder D.C."/>
            <person name="Segurens B."/>
            <person name="Strittmatter M."/>
            <person name="Tonon T."/>
            <person name="Tregear J.W."/>
            <person name="Valentin K."/>
            <person name="von Dassow P."/>
            <person name="Yamagishi T."/>
            <person name="Van de Peer Y."/>
            <person name="Wincker P."/>
        </authorList>
    </citation>
    <scope>NUCLEOTIDE SEQUENCE [LARGE SCALE GENOMIC DNA]</scope>
    <source>
        <strain evidence="4">Ec32 / CCAP1310/4</strain>
    </source>
</reference>
<name>D8LJC9_ECTSI</name>
<dbReference type="EMBL" id="FN649737">
    <property type="protein sequence ID" value="CBN79462.1"/>
    <property type="molecule type" value="Genomic_DNA"/>
</dbReference>
<feature type="compositionally biased region" description="Low complexity" evidence="1">
    <location>
        <begin position="562"/>
        <end position="572"/>
    </location>
</feature>
<feature type="region of interest" description="Disordered" evidence="1">
    <location>
        <begin position="509"/>
        <end position="612"/>
    </location>
</feature>
<organism evidence="3 4">
    <name type="scientific">Ectocarpus siliculosus</name>
    <name type="common">Brown alga</name>
    <name type="synonym">Conferva siliculosa</name>
    <dbReference type="NCBI Taxonomy" id="2880"/>
    <lineage>
        <taxon>Eukaryota</taxon>
        <taxon>Sar</taxon>
        <taxon>Stramenopiles</taxon>
        <taxon>Ochrophyta</taxon>
        <taxon>PX clade</taxon>
        <taxon>Phaeophyceae</taxon>
        <taxon>Ectocarpales</taxon>
        <taxon>Ectocarpaceae</taxon>
        <taxon>Ectocarpus</taxon>
    </lineage>
</organism>
<sequence>MSAAIPEFDEVWRWDGWTTLDEHTNDGAVDLDGNVVLVGSQGYAAAEYTIDDTFVDAYSGDFAAVKLEGASGEVLWTWTASSLGSEADTFLAVDTDSNNDIVMGGRTEGYWSSSNPDTTPHIAVVKLDGGTGDEIWRYQEHPPDSYTSWGNSVYHGLGSVSGVAVDGDDNCLLVGQTYGSLVYGEGDPGDSDFFVIKLDGTDGSEIWTVQGGESASFDSLHHVKVDSGGDLIAVGIGGDEDAVNVVVVKFSGTDGAVLWEYSPVTSSTHDVPASVDVDTQDDVYIAGGYDALNLQGTLAETPVVLKLDGATGDVVWTYEGVTTSSAGLICVAVDLTTGWVVGAGWTEGTWLTGAAQGGYDFAAVVLDGVTGDELGRYQDGTTDDEYLSFVGFDSVGGLILGGSWTDTGGDEFVAIKFAPWNSSYPTTGTEALAQWEIGAIAGAGALFLLLLGLCIFCFRRKSSQGQQDAAKGSSQIFPVENFVGPSVQGEVLQPRPLVIVSGMGEFAPPAPPAPPAPKTPLPPPAEPPLSPPPDNNPPPLPPPEVAATEERPPPPSYEEMNAPEPAAAPAEAPWERLAKRVDRVPSKKAFEQNYRDISVSRYAPYAPSTTDH</sequence>
<dbReference type="InParanoid" id="D8LJC9"/>
<protein>
    <submittedName>
        <fullName evidence="3">Fibronectin type III domain protein</fullName>
    </submittedName>
</protein>
<dbReference type="Proteomes" id="UP000002630">
    <property type="component" value="Linkage Group LG12"/>
</dbReference>
<dbReference type="Gene3D" id="2.140.10.10">
    <property type="entry name" value="Quinoprotein alcohol dehydrogenase-like superfamily"/>
    <property type="match status" value="1"/>
</dbReference>
<feature type="compositionally biased region" description="Pro residues" evidence="1">
    <location>
        <begin position="509"/>
        <end position="544"/>
    </location>
</feature>
<accession>D8LJC9</accession>
<keyword evidence="2" id="KW-0812">Transmembrane</keyword>
<evidence type="ECO:0000313" key="4">
    <source>
        <dbReference type="Proteomes" id="UP000002630"/>
    </source>
</evidence>
<feature type="compositionally biased region" description="Basic and acidic residues" evidence="1">
    <location>
        <begin position="573"/>
        <end position="594"/>
    </location>
</feature>
<dbReference type="OrthoDB" id="10647549at2759"/>
<dbReference type="AlphaFoldDB" id="D8LJC9"/>
<keyword evidence="2" id="KW-1133">Transmembrane helix</keyword>
<keyword evidence="4" id="KW-1185">Reference proteome</keyword>
<evidence type="ECO:0000256" key="2">
    <source>
        <dbReference type="SAM" id="Phobius"/>
    </source>
</evidence>
<gene>
    <name evidence="3" type="ORF">Esi_0250_0001</name>
</gene>
<dbReference type="InterPro" id="IPR011047">
    <property type="entry name" value="Quinoprotein_ADH-like_sf"/>
</dbReference>
<dbReference type="SUPFAM" id="SSF50998">
    <property type="entry name" value="Quinoprotein alcohol dehydrogenase-like"/>
    <property type="match status" value="1"/>
</dbReference>
<proteinExistence type="predicted"/>
<dbReference type="EMBL" id="FN648432">
    <property type="protein sequence ID" value="CBN79462.1"/>
    <property type="molecule type" value="Genomic_DNA"/>
</dbReference>
<feature type="transmembrane region" description="Helical" evidence="2">
    <location>
        <begin position="437"/>
        <end position="458"/>
    </location>
</feature>
<keyword evidence="2" id="KW-0472">Membrane</keyword>